<protein>
    <submittedName>
        <fullName evidence="2">Uncharacterized protein</fullName>
    </submittedName>
</protein>
<evidence type="ECO:0000313" key="3">
    <source>
        <dbReference type="Proteomes" id="UP000595948"/>
    </source>
</evidence>
<feature type="transmembrane region" description="Helical" evidence="1">
    <location>
        <begin position="287"/>
        <end position="303"/>
    </location>
</feature>
<feature type="transmembrane region" description="Helical" evidence="1">
    <location>
        <begin position="82"/>
        <end position="106"/>
    </location>
</feature>
<accession>A0A7T4IUB8</accession>
<evidence type="ECO:0000313" key="2">
    <source>
        <dbReference type="EMBL" id="QQC36230.1"/>
    </source>
</evidence>
<feature type="transmembrane region" description="Helical" evidence="1">
    <location>
        <begin position="237"/>
        <end position="259"/>
    </location>
</feature>
<evidence type="ECO:0000256" key="1">
    <source>
        <dbReference type="SAM" id="Phobius"/>
    </source>
</evidence>
<dbReference type="EMBL" id="CP066059">
    <property type="protein sequence ID" value="QQC36230.1"/>
    <property type="molecule type" value="Genomic_DNA"/>
</dbReference>
<keyword evidence="1" id="KW-0812">Transmembrane</keyword>
<dbReference type="Proteomes" id="UP000595948">
    <property type="component" value="Chromosome"/>
</dbReference>
<reference evidence="2 3" key="1">
    <citation type="submission" date="2020-12" db="EMBL/GenBank/DDBJ databases">
        <title>FDA dAtabase for Regulatory Grade micrObial Sequences (FDA-ARGOS): Supporting development and validation of Infectious Disease Dx tests.</title>
        <authorList>
            <person name="Sproer C."/>
            <person name="Gronow S."/>
            <person name="Severitt S."/>
            <person name="Schroder I."/>
            <person name="Tallon L."/>
            <person name="Sadzewicz L."/>
            <person name="Zhao X."/>
            <person name="Boylan J."/>
            <person name="Ott S."/>
            <person name="Bowen H."/>
            <person name="Vavikolanu K."/>
            <person name="Mehta A."/>
            <person name="Aluvathingal J."/>
            <person name="Nadendla S."/>
            <person name="Lowell S."/>
            <person name="Myers T."/>
            <person name="Yan Y."/>
            <person name="Sichtig H."/>
        </authorList>
    </citation>
    <scope>NUCLEOTIDE SEQUENCE [LARGE SCALE GENOMIC DNA]</scope>
    <source>
        <strain evidence="2 3">FDAARGOS_1021</strain>
    </source>
</reference>
<feature type="transmembrane region" description="Helical" evidence="1">
    <location>
        <begin position="195"/>
        <end position="217"/>
    </location>
</feature>
<proteinExistence type="predicted"/>
<dbReference type="RefSeq" id="WP_198460182.1">
    <property type="nucleotide sequence ID" value="NZ_CP066059.1"/>
</dbReference>
<feature type="transmembrane region" description="Helical" evidence="1">
    <location>
        <begin position="309"/>
        <end position="329"/>
    </location>
</feature>
<dbReference type="AlphaFoldDB" id="A0A7T4IUB8"/>
<feature type="transmembrane region" description="Helical" evidence="1">
    <location>
        <begin position="38"/>
        <end position="54"/>
    </location>
</feature>
<sequence length="451" mass="51866">MIKSNGLKQVLFLVEFFINSALKGILNRPFFSSKIRKTIFFAIFFSLYFAYFMYNMSELNHISSNLSAVDNSLLHKGQAITFFSYFSNTITLAIVSFVFVETTVSLDKSSLFFVKALPYQNIVVYRAYVLFKIIVMLTIYGLVSVIAVPTIKLITDSFFEGILFSITQFLTFLITVILLECCTRIFKITWFVRKSLVSVVLSIHYLILLLSTLYYFFHFRYEFESTLANNVTNLSSYIIISFSVAICLFCMFSLIIYSYPTKENIFISQRYIRMPVVEKTIFRNKQNIGILLLFFTICTIVTIQSGINIGIIVGGSLLPFAGILLLHFADVTALFRKQFDLIRISYKMDWFYQFCLIMLLSLPSVLMWLLSIITIHSLLKGMSFSVASLLLGYLFPKSYGSLNEFTSVLLLMSLFVAFGVFSNMLGMELLVLFSLIVLHFMIVRKVRNEKL</sequence>
<name>A0A7T4IUB8_STROR</name>
<keyword evidence="1" id="KW-1133">Transmembrane helix</keyword>
<feature type="transmembrane region" description="Helical" evidence="1">
    <location>
        <begin position="350"/>
        <end position="371"/>
    </location>
</feature>
<feature type="transmembrane region" description="Helical" evidence="1">
    <location>
        <begin position="162"/>
        <end position="183"/>
    </location>
</feature>
<feature type="transmembrane region" description="Helical" evidence="1">
    <location>
        <begin position="127"/>
        <end position="150"/>
    </location>
</feature>
<keyword evidence="1" id="KW-0472">Membrane</keyword>
<organism evidence="2 3">
    <name type="scientific">Streptococcus oralis</name>
    <dbReference type="NCBI Taxonomy" id="1303"/>
    <lineage>
        <taxon>Bacteria</taxon>
        <taxon>Bacillati</taxon>
        <taxon>Bacillota</taxon>
        <taxon>Bacilli</taxon>
        <taxon>Lactobacillales</taxon>
        <taxon>Streptococcaceae</taxon>
        <taxon>Streptococcus</taxon>
    </lineage>
</organism>
<gene>
    <name evidence="2" type="ORF">I6H78_04380</name>
</gene>